<evidence type="ECO:0000259" key="6">
    <source>
        <dbReference type="Pfam" id="PF01494"/>
    </source>
</evidence>
<evidence type="ECO:0000256" key="5">
    <source>
        <dbReference type="ARBA" id="ARBA00023002"/>
    </source>
</evidence>
<evidence type="ECO:0000256" key="1">
    <source>
        <dbReference type="ARBA" id="ARBA00001974"/>
    </source>
</evidence>
<gene>
    <name evidence="8" type="ORF">BDN70DRAFT_983614</name>
</gene>
<dbReference type="EMBL" id="MU155211">
    <property type="protein sequence ID" value="KAF9479530.1"/>
    <property type="molecule type" value="Genomic_DNA"/>
</dbReference>
<organism evidence="8 9">
    <name type="scientific">Pholiota conissans</name>
    <dbReference type="NCBI Taxonomy" id="109636"/>
    <lineage>
        <taxon>Eukaryota</taxon>
        <taxon>Fungi</taxon>
        <taxon>Dikarya</taxon>
        <taxon>Basidiomycota</taxon>
        <taxon>Agaricomycotina</taxon>
        <taxon>Agaricomycetes</taxon>
        <taxon>Agaricomycetidae</taxon>
        <taxon>Agaricales</taxon>
        <taxon>Agaricineae</taxon>
        <taxon>Strophariaceae</taxon>
        <taxon>Pholiota</taxon>
    </lineage>
</organism>
<name>A0A9P6D0Q4_9AGAR</name>
<proteinExistence type="inferred from homology"/>
<dbReference type="Gene3D" id="3.30.9.10">
    <property type="entry name" value="D-Amino Acid Oxidase, subunit A, domain 2"/>
    <property type="match status" value="1"/>
</dbReference>
<keyword evidence="4" id="KW-0274">FAD</keyword>
<comment type="caution">
    <text evidence="8">The sequence shown here is derived from an EMBL/GenBank/DDBJ whole genome shotgun (WGS) entry which is preliminary data.</text>
</comment>
<evidence type="ECO:0000313" key="9">
    <source>
        <dbReference type="Proteomes" id="UP000807469"/>
    </source>
</evidence>
<dbReference type="InterPro" id="IPR002938">
    <property type="entry name" value="FAD-bd"/>
</dbReference>
<dbReference type="Proteomes" id="UP000807469">
    <property type="component" value="Unassembled WGS sequence"/>
</dbReference>
<reference evidence="8" key="1">
    <citation type="submission" date="2020-11" db="EMBL/GenBank/DDBJ databases">
        <authorList>
            <consortium name="DOE Joint Genome Institute"/>
            <person name="Ahrendt S."/>
            <person name="Riley R."/>
            <person name="Andreopoulos W."/>
            <person name="Labutti K."/>
            <person name="Pangilinan J."/>
            <person name="Ruiz-Duenas F.J."/>
            <person name="Barrasa J.M."/>
            <person name="Sanchez-Garcia M."/>
            <person name="Camarero S."/>
            <person name="Miyauchi S."/>
            <person name="Serrano A."/>
            <person name="Linde D."/>
            <person name="Babiker R."/>
            <person name="Drula E."/>
            <person name="Ayuso-Fernandez I."/>
            <person name="Pacheco R."/>
            <person name="Padilla G."/>
            <person name="Ferreira P."/>
            <person name="Barriuso J."/>
            <person name="Kellner H."/>
            <person name="Castanera R."/>
            <person name="Alfaro M."/>
            <person name="Ramirez L."/>
            <person name="Pisabarro A.G."/>
            <person name="Kuo A."/>
            <person name="Tritt A."/>
            <person name="Lipzen A."/>
            <person name="He G."/>
            <person name="Yan M."/>
            <person name="Ng V."/>
            <person name="Cullen D."/>
            <person name="Martin F."/>
            <person name="Rosso M.-N."/>
            <person name="Henrissat B."/>
            <person name="Hibbett D."/>
            <person name="Martinez A.T."/>
            <person name="Grigoriev I.V."/>
        </authorList>
    </citation>
    <scope>NUCLEOTIDE SEQUENCE</scope>
    <source>
        <strain evidence="8">CIRM-BRFM 674</strain>
    </source>
</reference>
<dbReference type="Gene3D" id="3.50.50.60">
    <property type="entry name" value="FAD/NAD(P)-binding domain"/>
    <property type="match status" value="1"/>
</dbReference>
<dbReference type="PRINTS" id="PR00420">
    <property type="entry name" value="RNGMNOXGNASE"/>
</dbReference>
<dbReference type="Pfam" id="PF07976">
    <property type="entry name" value="Phe_hydrox_dim"/>
    <property type="match status" value="1"/>
</dbReference>
<feature type="domain" description="Phenol hydroxylase-like C-terminal dimerisation" evidence="7">
    <location>
        <begin position="432"/>
        <end position="547"/>
    </location>
</feature>
<comment type="cofactor">
    <cofactor evidence="1">
        <name>FAD</name>
        <dbReference type="ChEBI" id="CHEBI:57692"/>
    </cofactor>
</comment>
<dbReference type="SUPFAM" id="SSF51905">
    <property type="entry name" value="FAD/NAD(P)-binding domain"/>
    <property type="match status" value="1"/>
</dbReference>
<evidence type="ECO:0000256" key="2">
    <source>
        <dbReference type="ARBA" id="ARBA00007801"/>
    </source>
</evidence>
<keyword evidence="9" id="KW-1185">Reference proteome</keyword>
<dbReference type="InterPro" id="IPR036188">
    <property type="entry name" value="FAD/NAD-bd_sf"/>
</dbReference>
<dbReference type="AlphaFoldDB" id="A0A9P6D0Q4"/>
<comment type="similarity">
    <text evidence="2">Belongs to the PheA/TfdB FAD monooxygenase family.</text>
</comment>
<dbReference type="InterPro" id="IPR050641">
    <property type="entry name" value="RIFMO-like"/>
</dbReference>
<dbReference type="Pfam" id="PF01494">
    <property type="entry name" value="FAD_binding_3"/>
    <property type="match status" value="1"/>
</dbReference>
<feature type="domain" description="FAD-binding" evidence="6">
    <location>
        <begin position="14"/>
        <end position="397"/>
    </location>
</feature>
<accession>A0A9P6D0Q4</accession>
<dbReference type="Gene3D" id="3.40.30.20">
    <property type="match status" value="1"/>
</dbReference>
<protein>
    <recommendedName>
        <fullName evidence="10">FAD-binding domain-containing protein</fullName>
    </recommendedName>
</protein>
<evidence type="ECO:0000259" key="7">
    <source>
        <dbReference type="Pfam" id="PF07976"/>
    </source>
</evidence>
<evidence type="ECO:0000313" key="8">
    <source>
        <dbReference type="EMBL" id="KAF9479530.1"/>
    </source>
</evidence>
<evidence type="ECO:0008006" key="10">
    <source>
        <dbReference type="Google" id="ProtNLM"/>
    </source>
</evidence>
<dbReference type="PANTHER" id="PTHR43004">
    <property type="entry name" value="TRK SYSTEM POTASSIUM UPTAKE PROTEIN"/>
    <property type="match status" value="1"/>
</dbReference>
<dbReference type="InterPro" id="IPR036249">
    <property type="entry name" value="Thioredoxin-like_sf"/>
</dbReference>
<dbReference type="GO" id="GO:0071949">
    <property type="term" value="F:FAD binding"/>
    <property type="evidence" value="ECO:0007669"/>
    <property type="project" value="InterPro"/>
</dbReference>
<keyword evidence="5" id="KW-0560">Oxidoreductase</keyword>
<keyword evidence="3" id="KW-0285">Flavoprotein</keyword>
<dbReference type="PANTHER" id="PTHR43004:SF19">
    <property type="entry name" value="BINDING MONOOXYGENASE, PUTATIVE (JCVI)-RELATED"/>
    <property type="match status" value="1"/>
</dbReference>
<evidence type="ECO:0000256" key="4">
    <source>
        <dbReference type="ARBA" id="ARBA00022827"/>
    </source>
</evidence>
<dbReference type="InterPro" id="IPR038220">
    <property type="entry name" value="PHOX_C_sf"/>
</dbReference>
<dbReference type="GO" id="GO:0016709">
    <property type="term" value="F:oxidoreductase activity, acting on paired donors, with incorporation or reduction of molecular oxygen, NAD(P)H as one donor, and incorporation of one atom of oxygen"/>
    <property type="evidence" value="ECO:0007669"/>
    <property type="project" value="UniProtKB-ARBA"/>
</dbReference>
<sequence>MSSVNSTNLKYSITDVVIVGAGPSGLMAAQALGRLGIDVTLVERRGLGEAYGNADGLVPRTMEIWQTYGMLEPFEAIGNPMIGMVAYEVSKDDGALVRSRPSKNVVVSSRFPYELTGSTASIEGTLKKNADDASVKFIQPAWPVSLDIIEEADGEYPVKVVFQSFQFNALSFVHWLHINFCSCANTQERNLEVLSAKYAIGADGAYSWIRRTLDIDMEGEQTEDVWGVVDVHLKTDFPDTRFKCIVQAGSGPLIIIPREDDKIRIYIQMSTADRIPRREDGRLDKTAFKHSDMLEKILLRLLPFNVEFEQVYWSTIFATAQKVAARFSSKNRVFIVGDACHTHSPKAGQGANASMGDAHNLGRSKIIAYVVKGWAKPSILDSYEEERRQYAQALISFDKEISTSLIEDRPAAEYRHSPGNANWLVISGIGISYATSNLTLPQTKQYDEVVAGERFPFGPIVRLADWRAFDAQDLVPSDGKFKLIVLPGNLQNPKSKAALLDFASGYQNAIQKSGMDTEDSTKTRLSTFTVARNAKEDILWTDIPSELVENWRS</sequence>
<dbReference type="SUPFAM" id="SSF52833">
    <property type="entry name" value="Thioredoxin-like"/>
    <property type="match status" value="1"/>
</dbReference>
<dbReference type="OrthoDB" id="1716816at2759"/>
<dbReference type="SUPFAM" id="SSF54373">
    <property type="entry name" value="FAD-linked reductases, C-terminal domain"/>
    <property type="match status" value="1"/>
</dbReference>
<dbReference type="InterPro" id="IPR012941">
    <property type="entry name" value="Phe_hydrox_C_dim_dom"/>
</dbReference>
<evidence type="ECO:0000256" key="3">
    <source>
        <dbReference type="ARBA" id="ARBA00022630"/>
    </source>
</evidence>